<proteinExistence type="inferred from homology"/>
<dbReference type="InterPro" id="IPR035994">
    <property type="entry name" value="Nucleoside_phosphorylase_sf"/>
</dbReference>
<dbReference type="PROSITE" id="PS01240">
    <property type="entry name" value="PNP_MTAP_2"/>
    <property type="match status" value="1"/>
</dbReference>
<comment type="similarity">
    <text evidence="1">Belongs to the PNP/MTAP phosphorylase family.</text>
</comment>
<evidence type="ECO:0000313" key="6">
    <source>
        <dbReference type="EMBL" id="SVA90913.1"/>
    </source>
</evidence>
<feature type="domain" description="Nucleoside phosphorylase" evidence="5">
    <location>
        <begin position="6"/>
        <end position="243"/>
    </location>
</feature>
<dbReference type="AlphaFoldDB" id="A0A381ZQ69"/>
<dbReference type="GO" id="GO:0017061">
    <property type="term" value="F:S-methyl-5-thioadenosine phosphorylase activity"/>
    <property type="evidence" value="ECO:0007669"/>
    <property type="project" value="InterPro"/>
</dbReference>
<sequence>MAGKLLGVIGGSGLYSMKELNVIEKITVDTPFGAPSEDVVIGELSGTRMAFLPRHGSGHFIPPSEINFRANIFALKKLGVEQIISVSAVGSMKEKLQPGHFSIPYQFIDKTTRRISTFFTTGIVGHVALADPVCLATAKDLSLAAHKVDAVVHDGGTYVCIEGPQFSTRAESNVYRQWGVDVIGMTNATEAKLAREASLCYATLALVTDYDCWKEGEGHVTVEAVLEIMHKNVETAQKILKELAFKFQGRRNCKCESASQNAVVTDSKIIPAQLKDKLSILFG</sequence>
<keyword evidence="3" id="KW-0808">Transferase</keyword>
<accession>A0A381ZQ69</accession>
<evidence type="ECO:0000259" key="5">
    <source>
        <dbReference type="Pfam" id="PF01048"/>
    </source>
</evidence>
<keyword evidence="2" id="KW-0328">Glycosyltransferase</keyword>
<dbReference type="HAMAP" id="MF_01963">
    <property type="entry name" value="MTAP"/>
    <property type="match status" value="1"/>
</dbReference>
<dbReference type="EMBL" id="UINC01022060">
    <property type="protein sequence ID" value="SVA90913.1"/>
    <property type="molecule type" value="Genomic_DNA"/>
</dbReference>
<evidence type="ECO:0000256" key="2">
    <source>
        <dbReference type="ARBA" id="ARBA00022676"/>
    </source>
</evidence>
<organism evidence="6">
    <name type="scientific">marine metagenome</name>
    <dbReference type="NCBI Taxonomy" id="408172"/>
    <lineage>
        <taxon>unclassified sequences</taxon>
        <taxon>metagenomes</taxon>
        <taxon>ecological metagenomes</taxon>
    </lineage>
</organism>
<dbReference type="InterPro" id="IPR010044">
    <property type="entry name" value="MTAP"/>
</dbReference>
<dbReference type="PANTHER" id="PTHR42679">
    <property type="entry name" value="S-METHYL-5'-THIOADENOSINE PHOSPHORYLASE"/>
    <property type="match status" value="1"/>
</dbReference>
<reference evidence="6" key="1">
    <citation type="submission" date="2018-05" db="EMBL/GenBank/DDBJ databases">
        <authorList>
            <person name="Lanie J.A."/>
            <person name="Ng W.-L."/>
            <person name="Kazmierczak K.M."/>
            <person name="Andrzejewski T.M."/>
            <person name="Davidsen T.M."/>
            <person name="Wayne K.J."/>
            <person name="Tettelin H."/>
            <person name="Glass J.I."/>
            <person name="Rusch D."/>
            <person name="Podicherti R."/>
            <person name="Tsui H.-C.T."/>
            <person name="Winkler M.E."/>
        </authorList>
    </citation>
    <scope>NUCLEOTIDE SEQUENCE</scope>
</reference>
<gene>
    <name evidence="6" type="ORF">METZ01_LOCUS143767</name>
</gene>
<dbReference type="GO" id="GO:0019509">
    <property type="term" value="P:L-methionine salvage from methylthioadenosine"/>
    <property type="evidence" value="ECO:0007669"/>
    <property type="project" value="TreeGrafter"/>
</dbReference>
<evidence type="ECO:0000256" key="4">
    <source>
        <dbReference type="ARBA" id="ARBA00022726"/>
    </source>
</evidence>
<dbReference type="CDD" id="cd09010">
    <property type="entry name" value="MTAP_SsMTAPII_like_MTIP"/>
    <property type="match status" value="1"/>
</dbReference>
<dbReference type="GO" id="GO:0005829">
    <property type="term" value="C:cytosol"/>
    <property type="evidence" value="ECO:0007669"/>
    <property type="project" value="TreeGrafter"/>
</dbReference>
<dbReference type="NCBIfam" id="TIGR01694">
    <property type="entry name" value="MTAP"/>
    <property type="match status" value="1"/>
</dbReference>
<name>A0A381ZQ69_9ZZZZ</name>
<dbReference type="SUPFAM" id="SSF53167">
    <property type="entry name" value="Purine and uridine phosphorylases"/>
    <property type="match status" value="1"/>
</dbReference>
<dbReference type="GO" id="GO:0006166">
    <property type="term" value="P:purine ribonucleoside salvage"/>
    <property type="evidence" value="ECO:0007669"/>
    <property type="project" value="UniProtKB-KW"/>
</dbReference>
<dbReference type="InterPro" id="IPR018099">
    <property type="entry name" value="Purine_phosphorylase-2_CS"/>
</dbReference>
<dbReference type="FunFam" id="3.40.50.1580:FF:000012">
    <property type="entry name" value="Probable 6-oxopurine nucleoside phosphorylase"/>
    <property type="match status" value="1"/>
</dbReference>
<dbReference type="Gene3D" id="3.40.50.1580">
    <property type="entry name" value="Nucleoside phosphorylase domain"/>
    <property type="match status" value="1"/>
</dbReference>
<evidence type="ECO:0000256" key="3">
    <source>
        <dbReference type="ARBA" id="ARBA00022679"/>
    </source>
</evidence>
<dbReference type="InterPro" id="IPR000845">
    <property type="entry name" value="Nucleoside_phosphorylase_d"/>
</dbReference>
<evidence type="ECO:0000256" key="1">
    <source>
        <dbReference type="ARBA" id="ARBA00006751"/>
    </source>
</evidence>
<dbReference type="Pfam" id="PF01048">
    <property type="entry name" value="PNP_UDP_1"/>
    <property type="match status" value="1"/>
</dbReference>
<protein>
    <recommendedName>
        <fullName evidence="5">Nucleoside phosphorylase domain-containing protein</fullName>
    </recommendedName>
</protein>
<keyword evidence="4" id="KW-0660">Purine salvage</keyword>
<dbReference type="PANTHER" id="PTHR42679:SF2">
    <property type="entry name" value="S-METHYL-5'-THIOADENOSINE PHOSPHORYLASE"/>
    <property type="match status" value="1"/>
</dbReference>